<evidence type="ECO:0000313" key="7">
    <source>
        <dbReference type="Proteomes" id="UP000186914"/>
    </source>
</evidence>
<feature type="transmembrane region" description="Helical" evidence="5">
    <location>
        <begin position="102"/>
        <end position="121"/>
    </location>
</feature>
<dbReference type="GO" id="GO:0032259">
    <property type="term" value="P:methylation"/>
    <property type="evidence" value="ECO:0007669"/>
    <property type="project" value="UniProtKB-KW"/>
</dbReference>
<accession>A0A1N6W430</accession>
<dbReference type="EMBL" id="FTNO01000001">
    <property type="protein sequence ID" value="SIQ84824.1"/>
    <property type="molecule type" value="Genomic_DNA"/>
</dbReference>
<keyword evidence="4 5" id="KW-0472">Membrane</keyword>
<evidence type="ECO:0000313" key="6">
    <source>
        <dbReference type="EMBL" id="SIQ84824.1"/>
    </source>
</evidence>
<feature type="transmembrane region" description="Helical" evidence="5">
    <location>
        <begin position="189"/>
        <end position="218"/>
    </location>
</feature>
<dbReference type="GO" id="GO:0004671">
    <property type="term" value="F:protein C-terminal S-isoprenylcysteine carboxyl O-methyltransferase activity"/>
    <property type="evidence" value="ECO:0007669"/>
    <property type="project" value="InterPro"/>
</dbReference>
<keyword evidence="7" id="KW-1185">Reference proteome</keyword>
<dbReference type="PANTHER" id="PTHR43847:SF1">
    <property type="entry name" value="BLL3993 PROTEIN"/>
    <property type="match status" value="1"/>
</dbReference>
<protein>
    <submittedName>
        <fullName evidence="6">Protein-S-isoprenylcysteine O-methyltransferase Ste14</fullName>
    </submittedName>
</protein>
<dbReference type="Pfam" id="PF04140">
    <property type="entry name" value="ICMT"/>
    <property type="match status" value="1"/>
</dbReference>
<evidence type="ECO:0000256" key="2">
    <source>
        <dbReference type="ARBA" id="ARBA00022692"/>
    </source>
</evidence>
<keyword evidence="3 5" id="KW-1133">Transmembrane helix</keyword>
<evidence type="ECO:0000256" key="4">
    <source>
        <dbReference type="ARBA" id="ARBA00023136"/>
    </source>
</evidence>
<keyword evidence="2 5" id="KW-0812">Transmembrane</keyword>
<dbReference type="GO" id="GO:0016020">
    <property type="term" value="C:membrane"/>
    <property type="evidence" value="ECO:0007669"/>
    <property type="project" value="UniProtKB-SubCell"/>
</dbReference>
<evidence type="ECO:0000256" key="1">
    <source>
        <dbReference type="ARBA" id="ARBA00004141"/>
    </source>
</evidence>
<organism evidence="6 7">
    <name type="scientific">Haladaptatus litoreus</name>
    <dbReference type="NCBI Taxonomy" id="553468"/>
    <lineage>
        <taxon>Archaea</taxon>
        <taxon>Methanobacteriati</taxon>
        <taxon>Methanobacteriota</taxon>
        <taxon>Stenosarchaea group</taxon>
        <taxon>Halobacteria</taxon>
        <taxon>Halobacteriales</taxon>
        <taxon>Haladaptataceae</taxon>
        <taxon>Haladaptatus</taxon>
    </lineage>
</organism>
<dbReference type="PANTHER" id="PTHR43847">
    <property type="entry name" value="BLL3993 PROTEIN"/>
    <property type="match status" value="1"/>
</dbReference>
<gene>
    <name evidence="6" type="ORF">SAMN05421858_0594</name>
</gene>
<feature type="transmembrane region" description="Helical" evidence="5">
    <location>
        <begin position="67"/>
        <end position="86"/>
    </location>
</feature>
<proteinExistence type="predicted"/>
<sequence>MTKRSGPDCGFGFRRRTNTRPNRRFAPVRTFSSPVGCRHCDNREIIIKSQLFDSTVSPTVISQQPHLSVFFATIAVWVISDFLIGFRHDPDSDSIQDHGSKWILAGATVVGIVFASLAVELVPTARMPYPHLVFWLGITTVLLGVAIRRYAVWTLGRYFSITVTVKSTDDVVDVGPYRWVRHPSYTGGLLSLVGLGIAVGNWLSFLIILLAGIVGYGYRISVEERALRGELGNDYREYATETPYRLVPKIW</sequence>
<comment type="subcellular location">
    <subcellularLocation>
        <location evidence="1">Membrane</location>
        <topology evidence="1">Multi-pass membrane protein</topology>
    </subcellularLocation>
</comment>
<keyword evidence="6" id="KW-0489">Methyltransferase</keyword>
<keyword evidence="6" id="KW-0808">Transferase</keyword>
<name>A0A1N6W430_9EURY</name>
<dbReference type="Proteomes" id="UP000186914">
    <property type="component" value="Unassembled WGS sequence"/>
</dbReference>
<dbReference type="InterPro" id="IPR052527">
    <property type="entry name" value="Metal_cation-efflux_comp"/>
</dbReference>
<evidence type="ECO:0000256" key="3">
    <source>
        <dbReference type="ARBA" id="ARBA00022989"/>
    </source>
</evidence>
<dbReference type="Gene3D" id="1.20.120.1630">
    <property type="match status" value="1"/>
</dbReference>
<dbReference type="InterPro" id="IPR007269">
    <property type="entry name" value="ICMT_MeTrfase"/>
</dbReference>
<evidence type="ECO:0000256" key="5">
    <source>
        <dbReference type="SAM" id="Phobius"/>
    </source>
</evidence>
<dbReference type="AlphaFoldDB" id="A0A1N6W430"/>
<feature type="transmembrane region" description="Helical" evidence="5">
    <location>
        <begin position="133"/>
        <end position="151"/>
    </location>
</feature>
<reference evidence="7" key="1">
    <citation type="submission" date="2017-01" db="EMBL/GenBank/DDBJ databases">
        <authorList>
            <person name="Varghese N."/>
            <person name="Submissions S."/>
        </authorList>
    </citation>
    <scope>NUCLEOTIDE SEQUENCE [LARGE SCALE GENOMIC DNA]</scope>
    <source>
        <strain evidence="7">CGMCC 1.7737</strain>
    </source>
</reference>